<evidence type="ECO:0000313" key="15">
    <source>
        <dbReference type="Proteomes" id="UP000007519"/>
    </source>
</evidence>
<evidence type="ECO:0000256" key="5">
    <source>
        <dbReference type="ARBA" id="ARBA00022676"/>
    </source>
</evidence>
<dbReference type="GO" id="GO:0004581">
    <property type="term" value="F:dolichyl-phosphate beta-glucosyltransferase activity"/>
    <property type="evidence" value="ECO:0007669"/>
    <property type="project" value="UniProtKB-EC"/>
</dbReference>
<accession>H6L987</accession>
<evidence type="ECO:0000256" key="7">
    <source>
        <dbReference type="ARBA" id="ARBA00022692"/>
    </source>
</evidence>
<evidence type="ECO:0000259" key="13">
    <source>
        <dbReference type="Pfam" id="PF00535"/>
    </source>
</evidence>
<dbReference type="InterPro" id="IPR035518">
    <property type="entry name" value="DPG_synthase"/>
</dbReference>
<evidence type="ECO:0000256" key="2">
    <source>
        <dbReference type="ARBA" id="ARBA00004922"/>
    </source>
</evidence>
<evidence type="ECO:0000256" key="6">
    <source>
        <dbReference type="ARBA" id="ARBA00022679"/>
    </source>
</evidence>
<dbReference type="EMBL" id="CP002831">
    <property type="protein sequence ID" value="AFC24259.1"/>
    <property type="molecule type" value="Genomic_DNA"/>
</dbReference>
<dbReference type="InterPro" id="IPR029044">
    <property type="entry name" value="Nucleotide-diphossugar_trans"/>
</dbReference>
<evidence type="ECO:0000313" key="14">
    <source>
        <dbReference type="EMBL" id="AFC24259.1"/>
    </source>
</evidence>
<evidence type="ECO:0000256" key="11">
    <source>
        <dbReference type="ARBA" id="ARBA00023136"/>
    </source>
</evidence>
<evidence type="ECO:0000256" key="4">
    <source>
        <dbReference type="ARBA" id="ARBA00012583"/>
    </source>
</evidence>
<dbReference type="InterPro" id="IPR001173">
    <property type="entry name" value="Glyco_trans_2-like"/>
</dbReference>
<keyword evidence="11" id="KW-0472">Membrane</keyword>
<evidence type="ECO:0000256" key="8">
    <source>
        <dbReference type="ARBA" id="ARBA00022824"/>
    </source>
</evidence>
<evidence type="ECO:0000256" key="1">
    <source>
        <dbReference type="ARBA" id="ARBA00004389"/>
    </source>
</evidence>
<dbReference type="AlphaFoldDB" id="H6L987"/>
<dbReference type="PANTHER" id="PTHR10859">
    <property type="entry name" value="GLYCOSYL TRANSFERASE"/>
    <property type="match status" value="1"/>
</dbReference>
<comment type="similarity">
    <text evidence="3">Belongs to the glycosyltransferase 2 family.</text>
</comment>
<dbReference type="SUPFAM" id="SSF53448">
    <property type="entry name" value="Nucleotide-diphospho-sugar transferases"/>
    <property type="match status" value="1"/>
</dbReference>
<reference evidence="14 15" key="1">
    <citation type="journal article" date="2012" name="Stand. Genomic Sci.">
        <title>Complete genome sequencing and analysis of Saprospira grandis str. Lewin, a predatory marine bacterium.</title>
        <authorList>
            <person name="Saw J.H."/>
            <person name="Yuryev A."/>
            <person name="Kanbe M."/>
            <person name="Hou S."/>
            <person name="Young A.G."/>
            <person name="Aizawa S."/>
            <person name="Alam M."/>
        </authorList>
    </citation>
    <scope>NUCLEOTIDE SEQUENCE [LARGE SCALE GENOMIC DNA]</scope>
    <source>
        <strain evidence="14 15">Lewin</strain>
    </source>
</reference>
<dbReference type="Proteomes" id="UP000007519">
    <property type="component" value="Chromosome"/>
</dbReference>
<dbReference type="Gene3D" id="3.90.550.10">
    <property type="entry name" value="Spore Coat Polysaccharide Biosynthesis Protein SpsA, Chain A"/>
    <property type="match status" value="1"/>
</dbReference>
<dbReference type="OrthoDB" id="952827at2"/>
<dbReference type="PANTHER" id="PTHR10859:SF91">
    <property type="entry name" value="DOLICHYL-PHOSPHATE BETA-GLUCOSYLTRANSFERASE"/>
    <property type="match status" value="1"/>
</dbReference>
<keyword evidence="8" id="KW-0256">Endoplasmic reticulum</keyword>
<comment type="catalytic activity">
    <reaction evidence="12">
        <text>a di-trans,poly-cis-dolichyl phosphate + UDP-alpha-D-glucose = a di-trans,poly-cis-dolichyl beta-D-glucosyl phosphate + UDP</text>
        <dbReference type="Rhea" id="RHEA:15401"/>
        <dbReference type="Rhea" id="RHEA-COMP:19498"/>
        <dbReference type="Rhea" id="RHEA-COMP:19502"/>
        <dbReference type="ChEBI" id="CHEBI:57525"/>
        <dbReference type="ChEBI" id="CHEBI:57683"/>
        <dbReference type="ChEBI" id="CHEBI:58223"/>
        <dbReference type="ChEBI" id="CHEBI:58885"/>
        <dbReference type="EC" id="2.4.1.117"/>
    </reaction>
    <physiologicalReaction direction="left-to-right" evidence="12">
        <dbReference type="Rhea" id="RHEA:15402"/>
    </physiologicalReaction>
</comment>
<dbReference type="STRING" id="984262.SGRA_1524"/>
<evidence type="ECO:0000256" key="3">
    <source>
        <dbReference type="ARBA" id="ARBA00006739"/>
    </source>
</evidence>
<dbReference type="GO" id="GO:0006487">
    <property type="term" value="P:protein N-linked glycosylation"/>
    <property type="evidence" value="ECO:0007669"/>
    <property type="project" value="TreeGrafter"/>
</dbReference>
<keyword evidence="7" id="KW-0812">Transmembrane</keyword>
<organism evidence="14 15">
    <name type="scientific">Saprospira grandis (strain Lewin)</name>
    <dbReference type="NCBI Taxonomy" id="984262"/>
    <lineage>
        <taxon>Bacteria</taxon>
        <taxon>Pseudomonadati</taxon>
        <taxon>Bacteroidota</taxon>
        <taxon>Saprospiria</taxon>
        <taxon>Saprospirales</taxon>
        <taxon>Saprospiraceae</taxon>
        <taxon>Saprospira</taxon>
    </lineage>
</organism>
<name>H6L987_SAPGL</name>
<gene>
    <name evidence="14" type="ordered locus">SGRA_1524</name>
</gene>
<keyword evidence="15" id="KW-1185">Reference proteome</keyword>
<keyword evidence="5 14" id="KW-0328">Glycosyltransferase</keyword>
<keyword evidence="10" id="KW-1133">Transmembrane helix</keyword>
<proteinExistence type="inferred from homology"/>
<comment type="subcellular location">
    <subcellularLocation>
        <location evidence="1">Endoplasmic reticulum membrane</location>
        <topology evidence="1">Single-pass membrane protein</topology>
    </subcellularLocation>
</comment>
<comment type="pathway">
    <text evidence="2">Protein modification; protein glycosylation.</text>
</comment>
<dbReference type="CDD" id="cd04188">
    <property type="entry name" value="DPG_synthase"/>
    <property type="match status" value="1"/>
</dbReference>
<feature type="domain" description="Glycosyltransferase 2-like" evidence="13">
    <location>
        <begin position="8"/>
        <end position="178"/>
    </location>
</feature>
<dbReference type="EC" id="2.4.1.117" evidence="4"/>
<dbReference type="HOGENOM" id="CLU_033536_9_0_10"/>
<sequence>MLSQSCLIVVPCYNEAERLALDEFRAALARWPNLQFLFVNDGSQDDTWKILSAFAQEEEGALALDLPKNSGKAEAVRQGMLEALLLSNAQYIGFFDADLATPLSEIECLAQSLERNPNRWMAAGSRVRRLGSQIERKPMRHYLGRIFATVVSILLGISIYDSQCGAKLFRRQAVETLFEDLFISAWFFDVELFARLITKGPKLPIDELAYEQPLRKWKEVGGSKIKATTFLKAPWELFRIYRHYFK</sequence>
<evidence type="ECO:0000256" key="10">
    <source>
        <dbReference type="ARBA" id="ARBA00022989"/>
    </source>
</evidence>
<dbReference type="Pfam" id="PF00535">
    <property type="entry name" value="Glycos_transf_2"/>
    <property type="match status" value="1"/>
</dbReference>
<keyword evidence="9" id="KW-0735">Signal-anchor</keyword>
<dbReference type="RefSeq" id="WP_015691895.1">
    <property type="nucleotide sequence ID" value="NC_016940.1"/>
</dbReference>
<evidence type="ECO:0000256" key="9">
    <source>
        <dbReference type="ARBA" id="ARBA00022968"/>
    </source>
</evidence>
<protein>
    <recommendedName>
        <fullName evidence="4">dolichyl-phosphate beta-glucosyltransferase</fullName>
        <ecNumber evidence="4">2.4.1.117</ecNumber>
    </recommendedName>
</protein>
<dbReference type="KEGG" id="sgn:SGRA_1524"/>
<keyword evidence="6 14" id="KW-0808">Transferase</keyword>
<evidence type="ECO:0000256" key="12">
    <source>
        <dbReference type="ARBA" id="ARBA00045097"/>
    </source>
</evidence>
<dbReference type="eggNOG" id="COG1216">
    <property type="taxonomic scope" value="Bacteria"/>
</dbReference>